<accession>A0A917W7A1</accession>
<reference evidence="2" key="1">
    <citation type="journal article" date="2014" name="Int. J. Syst. Evol. Microbiol.">
        <title>Complete genome sequence of Corynebacterium casei LMG S-19264T (=DSM 44701T), isolated from a smear-ripened cheese.</title>
        <authorList>
            <consortium name="US DOE Joint Genome Institute (JGI-PGF)"/>
            <person name="Walter F."/>
            <person name="Albersmeier A."/>
            <person name="Kalinowski J."/>
            <person name="Ruckert C."/>
        </authorList>
    </citation>
    <scope>NUCLEOTIDE SEQUENCE</scope>
    <source>
        <strain evidence="2">CGMCC 4.7306</strain>
    </source>
</reference>
<keyword evidence="3" id="KW-1185">Reference proteome</keyword>
<reference evidence="2" key="2">
    <citation type="submission" date="2020-09" db="EMBL/GenBank/DDBJ databases">
        <authorList>
            <person name="Sun Q."/>
            <person name="Zhou Y."/>
        </authorList>
    </citation>
    <scope>NUCLEOTIDE SEQUENCE</scope>
    <source>
        <strain evidence="2">CGMCC 4.7306</strain>
    </source>
</reference>
<proteinExistence type="predicted"/>
<protein>
    <submittedName>
        <fullName evidence="2">Uncharacterized protein</fullName>
    </submittedName>
</protein>
<sequence length="644" mass="67722">MTRPISTKTMPGDDMDPDAIEAAASNIAGIGSSVTYTTGNVAKQWAGLKNAYQAPEQETLYGAMHPATQAAGNFDTDLGSVCRALTAFAEDVRKVKKSVVQIRADATTFLAGIHGGKVSVEKTHTYAGGYGVGGATTDTEDVDWDSDPDTVEKNNNLIRRTNDQEEQLLAAERTCANAIYDIYGAKHIAPASGSNPGGFGVTEIPDNDSGLAWGNTVDVKETWSQKLASGFDDTIINGFGALIGFHWTQTSASTAWSMDFSGSTFFNTWKGMGDLAQGLEDPLTPILNLIPGPVGQSFTASAEAAAGFAPGLLGIDPFKHDPSKNWLTDLNGGAFDKWKNNPWQTAGSVLANAVTFAIPGPKGLGALGKAGKASEAAEESGEAANAARTAEDAARLGELAGKGSDVSKLAADATKTELGDLGTTVKNLGAETKGLDKTDIDIPNVPDDKLSTDQPNAGGHTPSPAPAPRGIGHGVHLAKGLAHRAWESAHGYGPGTHAIDAKHPEVNFGKDSNDVGRIGEKLTRQDLIDRGYRIISTQTRIKIPGTHVYFKPDFIAVDPHGNLVLIESKMNAGAKFTANQLVGYDHYAKGQPLAGYGPRGQAALRDLLRQHGVRPNQPVSGVQVYRWNTEIVPDAGLRARAGVP</sequence>
<comment type="caution">
    <text evidence="2">The sequence shown here is derived from an EMBL/GenBank/DDBJ whole genome shotgun (WGS) entry which is preliminary data.</text>
</comment>
<feature type="compositionally biased region" description="Basic and acidic residues" evidence="1">
    <location>
        <begin position="436"/>
        <end position="451"/>
    </location>
</feature>
<organism evidence="2 3">
    <name type="scientific">Microlunatus endophyticus</name>
    <dbReference type="NCBI Taxonomy" id="1716077"/>
    <lineage>
        <taxon>Bacteria</taxon>
        <taxon>Bacillati</taxon>
        <taxon>Actinomycetota</taxon>
        <taxon>Actinomycetes</taxon>
        <taxon>Propionibacteriales</taxon>
        <taxon>Propionibacteriaceae</taxon>
        <taxon>Microlunatus</taxon>
    </lineage>
</organism>
<evidence type="ECO:0000313" key="2">
    <source>
        <dbReference type="EMBL" id="GGL71471.1"/>
    </source>
</evidence>
<name>A0A917W7A1_9ACTN</name>
<evidence type="ECO:0000313" key="3">
    <source>
        <dbReference type="Proteomes" id="UP000613840"/>
    </source>
</evidence>
<gene>
    <name evidence="2" type="ORF">GCM10011575_32270</name>
</gene>
<dbReference type="Proteomes" id="UP000613840">
    <property type="component" value="Unassembled WGS sequence"/>
</dbReference>
<dbReference type="EMBL" id="BMMZ01000008">
    <property type="protein sequence ID" value="GGL71471.1"/>
    <property type="molecule type" value="Genomic_DNA"/>
</dbReference>
<feature type="region of interest" description="Disordered" evidence="1">
    <location>
        <begin position="436"/>
        <end position="473"/>
    </location>
</feature>
<dbReference type="AlphaFoldDB" id="A0A917W7A1"/>
<evidence type="ECO:0000256" key="1">
    <source>
        <dbReference type="SAM" id="MobiDB-lite"/>
    </source>
</evidence>